<dbReference type="EMBL" id="FNEG01000004">
    <property type="protein sequence ID" value="SDJ12190.1"/>
    <property type="molecule type" value="Genomic_DNA"/>
</dbReference>
<dbReference type="STRING" id="445960.SAMN05421542_2721"/>
<organism evidence="2 4">
    <name type="scientific">Chryseobacterium jejuense</name>
    <dbReference type="NCBI Taxonomy" id="445960"/>
    <lineage>
        <taxon>Bacteria</taxon>
        <taxon>Pseudomonadati</taxon>
        <taxon>Bacteroidota</taxon>
        <taxon>Flavobacteriia</taxon>
        <taxon>Flavobacteriales</taxon>
        <taxon>Weeksellaceae</taxon>
        <taxon>Chryseobacterium group</taxon>
        <taxon>Chryseobacterium</taxon>
    </lineage>
</organism>
<dbReference type="EMBL" id="UAWB01000002">
    <property type="protein sequence ID" value="SQB27955.1"/>
    <property type="molecule type" value="Genomic_DNA"/>
</dbReference>
<keyword evidence="3" id="KW-1185">Reference proteome</keyword>
<proteinExistence type="predicted"/>
<evidence type="ECO:0000313" key="1">
    <source>
        <dbReference type="EMBL" id="SDJ12190.1"/>
    </source>
</evidence>
<gene>
    <name evidence="2" type="ORF">NCTC13492_01538</name>
    <name evidence="1" type="ORF">SAMN05421542_2721</name>
</gene>
<protein>
    <submittedName>
        <fullName evidence="2">Uncharacterized protein</fullName>
    </submittedName>
</protein>
<reference evidence="1 3" key="1">
    <citation type="submission" date="2016-10" db="EMBL/GenBank/DDBJ databases">
        <authorList>
            <person name="Varghese N."/>
            <person name="Submissions S."/>
        </authorList>
    </citation>
    <scope>NUCLEOTIDE SEQUENCE [LARGE SCALE GENOMIC DNA]</scope>
    <source>
        <strain evidence="1 3">DSM 19299</strain>
    </source>
</reference>
<evidence type="ECO:0000313" key="2">
    <source>
        <dbReference type="EMBL" id="SQB27955.1"/>
    </source>
</evidence>
<reference evidence="2 4" key="2">
    <citation type="submission" date="2018-06" db="EMBL/GenBank/DDBJ databases">
        <authorList>
            <consortium name="Pathogen Informatics"/>
            <person name="Doyle S."/>
        </authorList>
    </citation>
    <scope>NUCLEOTIDE SEQUENCE [LARGE SCALE GENOMIC DNA]</scope>
    <source>
        <strain evidence="2 4">NCTC13492</strain>
    </source>
</reference>
<dbReference type="Proteomes" id="UP000251670">
    <property type="component" value="Unassembled WGS sequence"/>
</dbReference>
<dbReference type="Proteomes" id="UP000199426">
    <property type="component" value="Unassembled WGS sequence"/>
</dbReference>
<accession>A0A2X2VWB3</accession>
<dbReference type="AlphaFoldDB" id="A0A2X2VWB3"/>
<evidence type="ECO:0000313" key="4">
    <source>
        <dbReference type="Proteomes" id="UP000251670"/>
    </source>
</evidence>
<sequence length="46" mass="5349">MLLCGKKIKPHRSIENRVKETWKYLPSLLEHILAAYNFIGDKILAP</sequence>
<name>A0A2X2VWB3_CHRJE</name>
<evidence type="ECO:0000313" key="3">
    <source>
        <dbReference type="Proteomes" id="UP000199426"/>
    </source>
</evidence>